<dbReference type="Proteomes" id="UP000005384">
    <property type="component" value="Unassembled WGS sequence"/>
</dbReference>
<gene>
    <name evidence="8" type="ORF">HMPREF9473_05059</name>
</gene>
<dbReference type="PANTHER" id="PTHR30352:SF13">
    <property type="entry name" value="GLYCYL-RADICAL ENZYME ACTIVATING ENZYME YJJW-RELATED"/>
    <property type="match status" value="1"/>
</dbReference>
<dbReference type="PATRIC" id="fig|742737.3.peg.5052"/>
<dbReference type="PROSITE" id="PS51257">
    <property type="entry name" value="PROKAR_LIPOPROTEIN"/>
    <property type="match status" value="1"/>
</dbReference>
<keyword evidence="2" id="KW-0004">4Fe-4S</keyword>
<evidence type="ECO:0000256" key="4">
    <source>
        <dbReference type="ARBA" id="ARBA00022723"/>
    </source>
</evidence>
<dbReference type="NCBIfam" id="TIGR02495">
    <property type="entry name" value="NrdG2"/>
    <property type="match status" value="1"/>
</dbReference>
<dbReference type="PANTHER" id="PTHR30352">
    <property type="entry name" value="PYRUVATE FORMATE-LYASE-ACTIVATING ENZYME"/>
    <property type="match status" value="1"/>
</dbReference>
<evidence type="ECO:0000256" key="6">
    <source>
        <dbReference type="ARBA" id="ARBA00023014"/>
    </source>
</evidence>
<protein>
    <submittedName>
        <fullName evidence="8">Anaerobic ribonucleoside-triphosphate reductase activating protein</fullName>
    </submittedName>
</protein>
<evidence type="ECO:0000256" key="3">
    <source>
        <dbReference type="ARBA" id="ARBA00022691"/>
    </source>
</evidence>
<keyword evidence="3" id="KW-0949">S-adenosyl-L-methionine</keyword>
<dbReference type="InterPro" id="IPR058240">
    <property type="entry name" value="rSAM_sf"/>
</dbReference>
<dbReference type="GO" id="GO:0051539">
    <property type="term" value="F:4 iron, 4 sulfur cluster binding"/>
    <property type="evidence" value="ECO:0007669"/>
    <property type="project" value="UniProtKB-KW"/>
</dbReference>
<comment type="caution">
    <text evidence="8">The sequence shown here is derived from an EMBL/GenBank/DDBJ whole genome shotgun (WGS) entry which is preliminary data.</text>
</comment>
<evidence type="ECO:0000256" key="2">
    <source>
        <dbReference type="ARBA" id="ARBA00022485"/>
    </source>
</evidence>
<keyword evidence="9" id="KW-1185">Reference proteome</keyword>
<dbReference type="AlphaFoldDB" id="G5INI1"/>
<evidence type="ECO:0000256" key="5">
    <source>
        <dbReference type="ARBA" id="ARBA00023004"/>
    </source>
</evidence>
<dbReference type="SFLD" id="SFLDG01094">
    <property type="entry name" value="Uncharacterised_Radical_SAM_Su"/>
    <property type="match status" value="1"/>
</dbReference>
<dbReference type="InterPro" id="IPR034457">
    <property type="entry name" value="Organic_radical-activating"/>
</dbReference>
<dbReference type="SUPFAM" id="SSF102114">
    <property type="entry name" value="Radical SAM enzymes"/>
    <property type="match status" value="1"/>
</dbReference>
<dbReference type="GO" id="GO:0046872">
    <property type="term" value="F:metal ion binding"/>
    <property type="evidence" value="ECO:0007669"/>
    <property type="project" value="UniProtKB-KW"/>
</dbReference>
<dbReference type="PROSITE" id="PS51918">
    <property type="entry name" value="RADICAL_SAM"/>
    <property type="match status" value="1"/>
</dbReference>
<dbReference type="SFLD" id="SFLDS00029">
    <property type="entry name" value="Radical_SAM"/>
    <property type="match status" value="1"/>
</dbReference>
<dbReference type="CDD" id="cd01335">
    <property type="entry name" value="Radical_SAM"/>
    <property type="match status" value="1"/>
</dbReference>
<sequence length="232" mass="26140">MKICGLQKTTLLDYPGHVAATVFLGGCNFRCPFCHNKELLGNDAEALFSLEELLGFFKKRASILEGVCITGGEPTLFPEELEDLIRRLRSYGYLIKLDTNGFRPEVLRHLCEEQLLDYVAMDIKSCPERYPVVAGVPSLSTEGIMESVSFLMGGAVPYEFRTTVVRELHTADDFAKIGAWLKGCSAYFLQNYVESENVLQPGFTSCNKQELLSFMDILKPYIHRVELRGVDY</sequence>
<feature type="domain" description="Radical SAM core" evidence="7">
    <location>
        <begin position="12"/>
        <end position="228"/>
    </location>
</feature>
<keyword evidence="5" id="KW-0408">Iron</keyword>
<dbReference type="GO" id="GO:0003824">
    <property type="term" value="F:catalytic activity"/>
    <property type="evidence" value="ECO:0007669"/>
    <property type="project" value="InterPro"/>
</dbReference>
<evidence type="ECO:0000313" key="9">
    <source>
        <dbReference type="Proteomes" id="UP000005384"/>
    </source>
</evidence>
<dbReference type="HOGENOM" id="CLU_078147_2_1_9"/>
<evidence type="ECO:0000256" key="1">
    <source>
        <dbReference type="ARBA" id="ARBA00001966"/>
    </source>
</evidence>
<dbReference type="EMBL" id="ADLN01000128">
    <property type="protein sequence ID" value="EHI56855.1"/>
    <property type="molecule type" value="Genomic_DNA"/>
</dbReference>
<dbReference type="InterPro" id="IPR013785">
    <property type="entry name" value="Aldolase_TIM"/>
</dbReference>
<name>G5INI1_9FIRM</name>
<organism evidence="8 9">
    <name type="scientific">Hungatella hathewayi WAL-18680</name>
    <dbReference type="NCBI Taxonomy" id="742737"/>
    <lineage>
        <taxon>Bacteria</taxon>
        <taxon>Bacillati</taxon>
        <taxon>Bacillota</taxon>
        <taxon>Clostridia</taxon>
        <taxon>Lachnospirales</taxon>
        <taxon>Lachnospiraceae</taxon>
        <taxon>Hungatella</taxon>
    </lineage>
</organism>
<dbReference type="Pfam" id="PF04055">
    <property type="entry name" value="Radical_SAM"/>
    <property type="match status" value="1"/>
</dbReference>
<dbReference type="InterPro" id="IPR012840">
    <property type="entry name" value="NrdG2"/>
</dbReference>
<reference evidence="8 9" key="1">
    <citation type="submission" date="2011-08" db="EMBL/GenBank/DDBJ databases">
        <title>The Genome Sequence of Clostridium hathewayi WAL-18680.</title>
        <authorList>
            <consortium name="The Broad Institute Genome Sequencing Platform"/>
            <person name="Earl A."/>
            <person name="Ward D."/>
            <person name="Feldgarden M."/>
            <person name="Gevers D."/>
            <person name="Finegold S.M."/>
            <person name="Summanen P.H."/>
            <person name="Molitoris D.R."/>
            <person name="Song M."/>
            <person name="Daigneault M."/>
            <person name="Allen-Vercoe E."/>
            <person name="Young S.K."/>
            <person name="Zeng Q."/>
            <person name="Gargeya S."/>
            <person name="Fitzgerald M."/>
            <person name="Haas B."/>
            <person name="Abouelleil A."/>
            <person name="Alvarado L."/>
            <person name="Arachchi H.M."/>
            <person name="Berlin A."/>
            <person name="Brown A."/>
            <person name="Chapman S.B."/>
            <person name="Chen Z."/>
            <person name="Dunbar C."/>
            <person name="Freedman E."/>
            <person name="Gearin G."/>
            <person name="Gellesch M."/>
            <person name="Goldberg J."/>
            <person name="Griggs A."/>
            <person name="Gujja S."/>
            <person name="Heiman D."/>
            <person name="Howarth C."/>
            <person name="Larson L."/>
            <person name="Lui A."/>
            <person name="MacDonald P.J.P."/>
            <person name="Montmayeur A."/>
            <person name="Murphy C."/>
            <person name="Neiman D."/>
            <person name="Pearson M."/>
            <person name="Priest M."/>
            <person name="Roberts A."/>
            <person name="Saif S."/>
            <person name="Shea T."/>
            <person name="Shenoy N."/>
            <person name="Sisk P."/>
            <person name="Stolte C."/>
            <person name="Sykes S."/>
            <person name="Wortman J."/>
            <person name="Nusbaum C."/>
            <person name="Birren B."/>
        </authorList>
    </citation>
    <scope>NUCLEOTIDE SEQUENCE [LARGE SCALE GENOMIC DNA]</scope>
    <source>
        <strain evidence="8 9">WAL-18680</strain>
    </source>
</reference>
<dbReference type="RefSeq" id="WP_006783047.1">
    <property type="nucleotide sequence ID" value="NZ_CP040506.1"/>
</dbReference>
<proteinExistence type="predicted"/>
<keyword evidence="6" id="KW-0411">Iron-sulfur</keyword>
<evidence type="ECO:0000259" key="7">
    <source>
        <dbReference type="PROSITE" id="PS51918"/>
    </source>
</evidence>
<dbReference type="OrthoDB" id="9782387at2"/>
<comment type="cofactor">
    <cofactor evidence="1">
        <name>[4Fe-4S] cluster</name>
        <dbReference type="ChEBI" id="CHEBI:49883"/>
    </cofactor>
</comment>
<dbReference type="InterPro" id="IPR007197">
    <property type="entry name" value="rSAM"/>
</dbReference>
<dbReference type="Gene3D" id="3.20.20.70">
    <property type="entry name" value="Aldolase class I"/>
    <property type="match status" value="1"/>
</dbReference>
<keyword evidence="4" id="KW-0479">Metal-binding</keyword>
<accession>G5INI1</accession>
<evidence type="ECO:0000313" key="8">
    <source>
        <dbReference type="EMBL" id="EHI56855.1"/>
    </source>
</evidence>